<dbReference type="InterPro" id="IPR006771">
    <property type="entry name" value="CetA-like"/>
</dbReference>
<dbReference type="OrthoDB" id="3682664at2759"/>
<reference evidence="2 3" key="1">
    <citation type="journal article" date="2017" name="G3 (Bethesda)">
        <title>First Draft Genome Sequence of the Pathogenic Fungus Lomentospora prolificans (Formerly Scedosporium prolificans).</title>
        <authorList>
            <person name="Luo R."/>
            <person name="Zimin A."/>
            <person name="Workman R."/>
            <person name="Fan Y."/>
            <person name="Pertea G."/>
            <person name="Grossman N."/>
            <person name="Wear M.P."/>
            <person name="Jia B."/>
            <person name="Miller H."/>
            <person name="Casadevall A."/>
            <person name="Timp W."/>
            <person name="Zhang S.X."/>
            <person name="Salzberg S.L."/>
        </authorList>
    </citation>
    <scope>NUCLEOTIDE SEQUENCE [LARGE SCALE GENOMIC DNA]</scope>
    <source>
        <strain evidence="2 3">JHH-5317</strain>
    </source>
</reference>
<evidence type="ECO:0000313" key="2">
    <source>
        <dbReference type="EMBL" id="PKS08078.1"/>
    </source>
</evidence>
<feature type="signal peptide" evidence="1">
    <location>
        <begin position="1"/>
        <end position="20"/>
    </location>
</feature>
<dbReference type="InParanoid" id="A0A2N3N6M1"/>
<dbReference type="VEuPathDB" id="FungiDB:jhhlp_006690"/>
<dbReference type="STRING" id="41688.A0A2N3N6M1"/>
<dbReference type="PANTHER" id="PTHR36195:SF4">
    <property type="entry name" value="DOMAIN PROTEIN, PUTATIVE (AFU_ORTHOLOGUE AFUA_5G01990)-RELATED"/>
    <property type="match status" value="1"/>
</dbReference>
<dbReference type="AlphaFoldDB" id="A0A2N3N6M1"/>
<name>A0A2N3N6M1_9PEZI</name>
<accession>A0A2N3N6M1</accession>
<dbReference type="PANTHER" id="PTHR36195">
    <property type="entry name" value="DOMAIN PROTEIN, PUTATIVE (AFU_ORTHOLOGUE AFUA_5G01990)-RELATED-RELATED"/>
    <property type="match status" value="1"/>
</dbReference>
<feature type="chain" id="PRO_5014781518" description="Bys1 family protein" evidence="1">
    <location>
        <begin position="21"/>
        <end position="155"/>
    </location>
</feature>
<dbReference type="Proteomes" id="UP000233524">
    <property type="component" value="Unassembled WGS sequence"/>
</dbReference>
<sequence length="155" mass="16164">MHSFLALAAVALSSITAVSAVGSAHVVNQCSEDVSVWSVGGEVSGPWRLKANGGSYSEEFSRDPVTGGRALKVTIPADGLWTGAPQTNFAYNLDSSRVWYDLSDVFGDPFKGHKLVVASDNGGCAPIVWENGVPPAGSQVKVCSSTDDLVFTLCA</sequence>
<dbReference type="Pfam" id="PF04681">
    <property type="entry name" value="Bys1"/>
    <property type="match status" value="1"/>
</dbReference>
<keyword evidence="3" id="KW-1185">Reference proteome</keyword>
<protein>
    <recommendedName>
        <fullName evidence="4">Bys1 family protein</fullName>
    </recommendedName>
</protein>
<proteinExistence type="predicted"/>
<gene>
    <name evidence="2" type="ORF">jhhlp_006690</name>
</gene>
<dbReference type="EMBL" id="NLAX01000701">
    <property type="protein sequence ID" value="PKS08078.1"/>
    <property type="molecule type" value="Genomic_DNA"/>
</dbReference>
<evidence type="ECO:0000313" key="3">
    <source>
        <dbReference type="Proteomes" id="UP000233524"/>
    </source>
</evidence>
<comment type="caution">
    <text evidence="2">The sequence shown here is derived from an EMBL/GenBank/DDBJ whole genome shotgun (WGS) entry which is preliminary data.</text>
</comment>
<evidence type="ECO:0008006" key="4">
    <source>
        <dbReference type="Google" id="ProtNLM"/>
    </source>
</evidence>
<organism evidence="2 3">
    <name type="scientific">Lomentospora prolificans</name>
    <dbReference type="NCBI Taxonomy" id="41688"/>
    <lineage>
        <taxon>Eukaryota</taxon>
        <taxon>Fungi</taxon>
        <taxon>Dikarya</taxon>
        <taxon>Ascomycota</taxon>
        <taxon>Pezizomycotina</taxon>
        <taxon>Sordariomycetes</taxon>
        <taxon>Hypocreomycetidae</taxon>
        <taxon>Microascales</taxon>
        <taxon>Microascaceae</taxon>
        <taxon>Lomentospora</taxon>
    </lineage>
</organism>
<evidence type="ECO:0000256" key="1">
    <source>
        <dbReference type="SAM" id="SignalP"/>
    </source>
</evidence>
<keyword evidence="1" id="KW-0732">Signal</keyword>